<evidence type="ECO:0000259" key="2">
    <source>
        <dbReference type="Pfam" id="PF00535"/>
    </source>
</evidence>
<evidence type="ECO:0000313" key="9">
    <source>
        <dbReference type="EMBL" id="CAB5056767.1"/>
    </source>
</evidence>
<sequence length="357" mass="38957">MDYVLAILAGLILFISLINFVSIRTPRASSAIAEKISVIVPLRNESENIAELIQTLRSQKHLSDLEFLLLDDNSEDDTLALLKQSCEDLENFRVLSGSPLPQGWIGKTWALQQLLQASRGQIIVSLDADVRLEPDAISCAVTLLKSSQLDFISPYPTQIAYTWSEKLIQPLLQWSWMSTVILRVAERSSSSSMVVANGQFFVVRKAALEQVNGYETASNKVLDDVFLARALVKNGSHGCVANGAAIASTRMYSSWKEIQAGYGKSLHAAFGSAFGSVVAIVFLFLTGIAPLIAGITGSHIGWYAFGAVTLTRTMSAIKVGKNGLDAFLHPLSSALLIYLIIYSSVMRGRVQWKGRTI</sequence>
<dbReference type="EMBL" id="CAFBQD010000009">
    <property type="protein sequence ID" value="CAB5047911.1"/>
    <property type="molecule type" value="Genomic_DNA"/>
</dbReference>
<dbReference type="PANTHER" id="PTHR43646">
    <property type="entry name" value="GLYCOSYLTRANSFERASE"/>
    <property type="match status" value="1"/>
</dbReference>
<dbReference type="SUPFAM" id="SSF53448">
    <property type="entry name" value="Nucleotide-diphospho-sugar transferases"/>
    <property type="match status" value="1"/>
</dbReference>
<gene>
    <name evidence="3" type="ORF">UFOPK2627_00884</name>
    <name evidence="4" type="ORF">UFOPK2879_00368</name>
    <name evidence="5" type="ORF">UFOPK3078_00486</name>
    <name evidence="6" type="ORF">UFOPK3288_00391</name>
    <name evidence="7" type="ORF">UFOPK3990_00456</name>
    <name evidence="8" type="ORF">UFOPK4245_00577</name>
    <name evidence="9" type="ORF">UFOPK4337_00621</name>
</gene>
<dbReference type="AlphaFoldDB" id="A0A6J6XZQ2"/>
<dbReference type="EMBL" id="CAFBQM010000019">
    <property type="protein sequence ID" value="CAB5056767.1"/>
    <property type="molecule type" value="Genomic_DNA"/>
</dbReference>
<evidence type="ECO:0000256" key="1">
    <source>
        <dbReference type="SAM" id="Phobius"/>
    </source>
</evidence>
<evidence type="ECO:0000313" key="3">
    <source>
        <dbReference type="EMBL" id="CAB4708063.1"/>
    </source>
</evidence>
<dbReference type="InterPro" id="IPR029044">
    <property type="entry name" value="Nucleotide-diphossugar_trans"/>
</dbReference>
<feature type="transmembrane region" description="Helical" evidence="1">
    <location>
        <begin position="273"/>
        <end position="293"/>
    </location>
</feature>
<dbReference type="InterPro" id="IPR001173">
    <property type="entry name" value="Glyco_trans_2-like"/>
</dbReference>
<proteinExistence type="predicted"/>
<feature type="domain" description="Glycosyltransferase 2-like" evidence="2">
    <location>
        <begin position="37"/>
        <end position="210"/>
    </location>
</feature>
<keyword evidence="1" id="KW-0812">Transmembrane</keyword>
<feature type="transmembrane region" description="Helical" evidence="1">
    <location>
        <begin position="326"/>
        <end position="345"/>
    </location>
</feature>
<dbReference type="Pfam" id="PF00535">
    <property type="entry name" value="Glycos_transf_2"/>
    <property type="match status" value="1"/>
</dbReference>
<dbReference type="EMBL" id="CAEZYA010000028">
    <property type="protein sequence ID" value="CAB4708063.1"/>
    <property type="molecule type" value="Genomic_DNA"/>
</dbReference>
<evidence type="ECO:0000313" key="8">
    <source>
        <dbReference type="EMBL" id="CAB5047911.1"/>
    </source>
</evidence>
<reference evidence="5" key="1">
    <citation type="submission" date="2020-05" db="EMBL/GenBank/DDBJ databases">
        <authorList>
            <person name="Chiriac C."/>
            <person name="Salcher M."/>
            <person name="Ghai R."/>
            <person name="Kavagutti S V."/>
        </authorList>
    </citation>
    <scope>NUCLEOTIDE SEQUENCE</scope>
</reference>
<organism evidence="5">
    <name type="scientific">freshwater metagenome</name>
    <dbReference type="NCBI Taxonomy" id="449393"/>
    <lineage>
        <taxon>unclassified sequences</taxon>
        <taxon>metagenomes</taxon>
        <taxon>ecological metagenomes</taxon>
    </lineage>
</organism>
<evidence type="ECO:0000313" key="4">
    <source>
        <dbReference type="EMBL" id="CAB4762426.1"/>
    </source>
</evidence>
<evidence type="ECO:0000313" key="6">
    <source>
        <dbReference type="EMBL" id="CAB4854173.1"/>
    </source>
</evidence>
<dbReference type="Gene3D" id="3.90.550.10">
    <property type="entry name" value="Spore Coat Polysaccharide Biosynthesis Protein SpsA, Chain A"/>
    <property type="match status" value="1"/>
</dbReference>
<dbReference type="EMBL" id="CAEZZN010000008">
    <property type="protein sequence ID" value="CAB4762426.1"/>
    <property type="molecule type" value="Genomic_DNA"/>
</dbReference>
<keyword evidence="1" id="KW-0472">Membrane</keyword>
<dbReference type="PANTHER" id="PTHR43646:SF3">
    <property type="entry name" value="SLR1566 PROTEIN"/>
    <property type="match status" value="1"/>
</dbReference>
<dbReference type="EMBL" id="CAFAAU010000009">
    <property type="protein sequence ID" value="CAB4802901.1"/>
    <property type="molecule type" value="Genomic_DNA"/>
</dbReference>
<accession>A0A6J6XZQ2</accession>
<protein>
    <submittedName>
        <fullName evidence="5">Unannotated protein</fullName>
    </submittedName>
</protein>
<evidence type="ECO:0000313" key="7">
    <source>
        <dbReference type="EMBL" id="CAB4981932.1"/>
    </source>
</evidence>
<dbReference type="EMBL" id="CAFBOQ010000009">
    <property type="protein sequence ID" value="CAB4981932.1"/>
    <property type="molecule type" value="Genomic_DNA"/>
</dbReference>
<name>A0A6J6XZQ2_9ZZZZ</name>
<dbReference type="EMBL" id="CAFBLC010000009">
    <property type="protein sequence ID" value="CAB4854173.1"/>
    <property type="molecule type" value="Genomic_DNA"/>
</dbReference>
<evidence type="ECO:0000313" key="5">
    <source>
        <dbReference type="EMBL" id="CAB4802901.1"/>
    </source>
</evidence>
<keyword evidence="1" id="KW-1133">Transmembrane helix</keyword>